<protein>
    <submittedName>
        <fullName evidence="1">Uncharacterized protein</fullName>
    </submittedName>
</protein>
<organism evidence="1 2">
    <name type="scientific">Podarcis lilfordi</name>
    <name type="common">Lilford's wall lizard</name>
    <dbReference type="NCBI Taxonomy" id="74358"/>
    <lineage>
        <taxon>Eukaryota</taxon>
        <taxon>Metazoa</taxon>
        <taxon>Chordata</taxon>
        <taxon>Craniata</taxon>
        <taxon>Vertebrata</taxon>
        <taxon>Euteleostomi</taxon>
        <taxon>Lepidosauria</taxon>
        <taxon>Squamata</taxon>
        <taxon>Bifurcata</taxon>
        <taxon>Unidentata</taxon>
        <taxon>Episquamata</taxon>
        <taxon>Laterata</taxon>
        <taxon>Lacertibaenia</taxon>
        <taxon>Lacertidae</taxon>
        <taxon>Podarcis</taxon>
    </lineage>
</organism>
<dbReference type="AlphaFoldDB" id="A0AA35LL56"/>
<evidence type="ECO:0000313" key="1">
    <source>
        <dbReference type="EMBL" id="CAI5798214.1"/>
    </source>
</evidence>
<gene>
    <name evidence="1" type="ORF">PODLI_1B026691</name>
</gene>
<accession>A0AA35LL56</accession>
<evidence type="ECO:0000313" key="2">
    <source>
        <dbReference type="Proteomes" id="UP001178461"/>
    </source>
</evidence>
<dbReference type="Proteomes" id="UP001178461">
    <property type="component" value="Chromosome 16"/>
</dbReference>
<dbReference type="EMBL" id="OX395143">
    <property type="protein sequence ID" value="CAI5798214.1"/>
    <property type="molecule type" value="Genomic_DNA"/>
</dbReference>
<sequence length="101" mass="10887">MGRDTVPRNCRASPRSRKQFPEMGQLTSVHSECGFLLLSSCTEDDGQIQATVSQALKSCSKPWLHALVSPVRSSGVATQRSEAFASFVVSDQPQFSVTSGP</sequence>
<name>A0AA35LL56_9SAUR</name>
<keyword evidence="2" id="KW-1185">Reference proteome</keyword>
<proteinExistence type="predicted"/>
<reference evidence="1" key="1">
    <citation type="submission" date="2022-12" db="EMBL/GenBank/DDBJ databases">
        <authorList>
            <person name="Alioto T."/>
            <person name="Alioto T."/>
            <person name="Gomez Garrido J."/>
        </authorList>
    </citation>
    <scope>NUCLEOTIDE SEQUENCE</scope>
</reference>